<reference evidence="2" key="1">
    <citation type="journal article" date="2023" name="G3 (Bethesda)">
        <title>Genome assembly and association tests identify interacting loci associated with vigor, precocity, and sex in interspecific pistachio rootstocks.</title>
        <authorList>
            <person name="Palmer W."/>
            <person name="Jacygrad E."/>
            <person name="Sagayaradj S."/>
            <person name="Cavanaugh K."/>
            <person name="Han R."/>
            <person name="Bertier L."/>
            <person name="Beede B."/>
            <person name="Kafkas S."/>
            <person name="Golino D."/>
            <person name="Preece J."/>
            <person name="Michelmore R."/>
        </authorList>
    </citation>
    <scope>NUCLEOTIDE SEQUENCE [LARGE SCALE GENOMIC DNA]</scope>
</reference>
<sequence length="164" mass="18792">MNFEKLMNSAIILKFVCVVLLLAEDWCVTGVLQLRLRMCWMLNSSVVTWMMDYSALVLVNFTGVNEEAEMLRCDSRYDAIVLVRYLDDVFCVCVFLLLIAKMLSILQVITMLKNLLKILDAIAFTILLECSLVKIEAMDIELKNLQKYVAECSLVKIEAMDIEC</sequence>
<name>A0ACC0YI08_9ROSI</name>
<dbReference type="Proteomes" id="UP001163603">
    <property type="component" value="Chromosome 7"/>
</dbReference>
<comment type="caution">
    <text evidence="1">The sequence shown here is derived from an EMBL/GenBank/DDBJ whole genome shotgun (WGS) entry which is preliminary data.</text>
</comment>
<evidence type="ECO:0000313" key="1">
    <source>
        <dbReference type="EMBL" id="KAJ0036048.1"/>
    </source>
</evidence>
<proteinExistence type="predicted"/>
<accession>A0ACC0YI08</accession>
<organism evidence="1 2">
    <name type="scientific">Pistacia integerrima</name>
    <dbReference type="NCBI Taxonomy" id="434235"/>
    <lineage>
        <taxon>Eukaryota</taxon>
        <taxon>Viridiplantae</taxon>
        <taxon>Streptophyta</taxon>
        <taxon>Embryophyta</taxon>
        <taxon>Tracheophyta</taxon>
        <taxon>Spermatophyta</taxon>
        <taxon>Magnoliopsida</taxon>
        <taxon>eudicotyledons</taxon>
        <taxon>Gunneridae</taxon>
        <taxon>Pentapetalae</taxon>
        <taxon>rosids</taxon>
        <taxon>malvids</taxon>
        <taxon>Sapindales</taxon>
        <taxon>Anacardiaceae</taxon>
        <taxon>Pistacia</taxon>
    </lineage>
</organism>
<keyword evidence="2" id="KW-1185">Reference proteome</keyword>
<dbReference type="EMBL" id="CM047742">
    <property type="protein sequence ID" value="KAJ0036048.1"/>
    <property type="molecule type" value="Genomic_DNA"/>
</dbReference>
<evidence type="ECO:0000313" key="2">
    <source>
        <dbReference type="Proteomes" id="UP001163603"/>
    </source>
</evidence>
<gene>
    <name evidence="1" type="ORF">Pint_24656</name>
</gene>
<protein>
    <submittedName>
        <fullName evidence="1">Uncharacterized protein</fullName>
    </submittedName>
</protein>